<evidence type="ECO:0000256" key="5">
    <source>
        <dbReference type="HAMAP-Rule" id="MF_00362"/>
    </source>
</evidence>
<dbReference type="GO" id="GO:0070180">
    <property type="term" value="F:large ribosomal subunit rRNA binding"/>
    <property type="evidence" value="ECO:0007669"/>
    <property type="project" value="UniProtKB-UniRule"/>
</dbReference>
<dbReference type="NCBIfam" id="NF000955">
    <property type="entry name" value="PRK00099.1-1"/>
    <property type="match status" value="1"/>
</dbReference>
<dbReference type="Gene3D" id="3.30.70.1730">
    <property type="match status" value="1"/>
</dbReference>
<dbReference type="EMBL" id="VMGI01000044">
    <property type="protein sequence ID" value="TSC92828.1"/>
    <property type="molecule type" value="Genomic_DNA"/>
</dbReference>
<dbReference type="Gene3D" id="6.10.250.290">
    <property type="match status" value="1"/>
</dbReference>
<dbReference type="GO" id="GO:1990904">
    <property type="term" value="C:ribonucleoprotein complex"/>
    <property type="evidence" value="ECO:0007669"/>
    <property type="project" value="UniProtKB-KW"/>
</dbReference>
<evidence type="ECO:0000313" key="7">
    <source>
        <dbReference type="Proteomes" id="UP000315589"/>
    </source>
</evidence>
<accession>A0A554LJ15</accession>
<dbReference type="AlphaFoldDB" id="A0A554LJ15"/>
<keyword evidence="5" id="KW-0694">RNA-binding</keyword>
<dbReference type="Proteomes" id="UP000315589">
    <property type="component" value="Unassembled WGS sequence"/>
</dbReference>
<keyword evidence="5" id="KW-0699">rRNA-binding</keyword>
<dbReference type="PANTHER" id="PTHR11560">
    <property type="entry name" value="39S RIBOSOMAL PROTEIN L10, MITOCHONDRIAL"/>
    <property type="match status" value="1"/>
</dbReference>
<dbReference type="SUPFAM" id="SSF160369">
    <property type="entry name" value="Ribosomal protein L10-like"/>
    <property type="match status" value="1"/>
</dbReference>
<evidence type="ECO:0000256" key="4">
    <source>
        <dbReference type="ARBA" id="ARBA00035202"/>
    </source>
</evidence>
<sequence>MLSRSQKEQLVEKLTNSFRNAKSVVFSNFSALKVSDLQDLRRKLKPSGIDLRVIKSNLLEIILKNLNYEIEPDYLDKPVIVAISKNDEILPIKELVEFSKTNENLTPISALFEGKIIEQTDVAIIASLPSREQSLATLVGSLKAPLSRMVGALRWNGYALVNVLKQKLEKSN</sequence>
<dbReference type="GO" id="GO:0005840">
    <property type="term" value="C:ribosome"/>
    <property type="evidence" value="ECO:0007669"/>
    <property type="project" value="UniProtKB-KW"/>
</dbReference>
<comment type="similarity">
    <text evidence="1 5">Belongs to the universal ribosomal protein uL10 family.</text>
</comment>
<dbReference type="InterPro" id="IPR001790">
    <property type="entry name" value="Ribosomal_uL10"/>
</dbReference>
<proteinExistence type="inferred from homology"/>
<comment type="subunit">
    <text evidence="5">Part of the ribosomal stalk of the 50S ribosomal subunit. The N-terminus interacts with L11 and the large rRNA to form the base of the stalk. The C-terminus forms an elongated spine to which L12 dimers bind in a sequential fashion forming a multimeric L10(L12)X complex.</text>
</comment>
<reference evidence="6 7" key="1">
    <citation type="submission" date="2017-07" db="EMBL/GenBank/DDBJ databases">
        <title>Mechanisms for carbon and nitrogen cycling indicate functional differentiation within the Candidate Phyla Radiation.</title>
        <authorList>
            <person name="Danczak R.E."/>
            <person name="Johnston M.D."/>
            <person name="Kenah C."/>
            <person name="Slattery M."/>
            <person name="Wrighton K.C."/>
            <person name="Wilkins M.J."/>
        </authorList>
    </citation>
    <scope>NUCLEOTIDE SEQUENCE [LARGE SCALE GENOMIC DNA]</scope>
    <source>
        <strain evidence="6">Licking1014_85</strain>
    </source>
</reference>
<dbReference type="InterPro" id="IPR047865">
    <property type="entry name" value="Ribosomal_uL10_bac_type"/>
</dbReference>
<evidence type="ECO:0000256" key="1">
    <source>
        <dbReference type="ARBA" id="ARBA00008889"/>
    </source>
</evidence>
<dbReference type="HAMAP" id="MF_00362">
    <property type="entry name" value="Ribosomal_uL10"/>
    <property type="match status" value="1"/>
</dbReference>
<evidence type="ECO:0000256" key="2">
    <source>
        <dbReference type="ARBA" id="ARBA00022980"/>
    </source>
</evidence>
<dbReference type="GO" id="GO:0006412">
    <property type="term" value="P:translation"/>
    <property type="evidence" value="ECO:0007669"/>
    <property type="project" value="UniProtKB-UniRule"/>
</dbReference>
<comment type="caution">
    <text evidence="6">The sequence shown here is derived from an EMBL/GenBank/DDBJ whole genome shotgun (WGS) entry which is preliminary data.</text>
</comment>
<name>A0A554LJ15_9BACT</name>
<dbReference type="Pfam" id="PF00466">
    <property type="entry name" value="Ribosomal_L10"/>
    <property type="match status" value="1"/>
</dbReference>
<dbReference type="InterPro" id="IPR043141">
    <property type="entry name" value="Ribosomal_uL10-like_sf"/>
</dbReference>
<protein>
    <recommendedName>
        <fullName evidence="4 5">Large ribosomal subunit protein uL10</fullName>
    </recommendedName>
</protein>
<organism evidence="6 7">
    <name type="scientific">Candidatus Berkelbacteria bacterium Licking1014_85</name>
    <dbReference type="NCBI Taxonomy" id="2017148"/>
    <lineage>
        <taxon>Bacteria</taxon>
        <taxon>Candidatus Berkelbacteria</taxon>
    </lineage>
</organism>
<comment type="function">
    <text evidence="5">Forms part of the ribosomal stalk, playing a central role in the interaction of the ribosome with GTP-bound translation factors.</text>
</comment>
<keyword evidence="2 5" id="KW-0689">Ribosomal protein</keyword>
<evidence type="ECO:0000313" key="6">
    <source>
        <dbReference type="EMBL" id="TSC92828.1"/>
    </source>
</evidence>
<keyword evidence="3 5" id="KW-0687">Ribonucleoprotein</keyword>
<dbReference type="CDD" id="cd05797">
    <property type="entry name" value="Ribosomal_L10"/>
    <property type="match status" value="1"/>
</dbReference>
<dbReference type="InterPro" id="IPR022973">
    <property type="entry name" value="Ribosomal_uL10_bac"/>
</dbReference>
<gene>
    <name evidence="5" type="primary">rplJ</name>
    <name evidence="6" type="ORF">CEN91_362</name>
</gene>
<evidence type="ECO:0000256" key="3">
    <source>
        <dbReference type="ARBA" id="ARBA00023274"/>
    </source>
</evidence>